<keyword evidence="5" id="KW-1185">Reference proteome</keyword>
<sequence length="866" mass="87880">MSDYTLNAKITVDNSRFVKGMEEARAATEQLKQSVGKTSQQTSSEAGKMESSVSSSWDRLKNKAQNSWQSVSSAAVGGVSRAWNAVRTNASELVGVMGNVAGAGVAAVAGIAVQGGFDRALAIDNAKKKLAGFGHDVQDIESIMNSATTAVRGTAFGLGDAATTAATLSAAGIKSGQDMTNSLQSVANVASAAGRDFNSVGTIFSSVAARGKLMGDDMLQLTSSGVPVLQLLGSYLGKTSEEVSDMVSKGQIDFQTFSDAMRVGLGDSAQASGNTFQGAAANVRAALSRMTEPLMNGVIQTAVGVFKQLAPAIDGITKAIGPVMPALAPVIAGFVALKGPAALAGVIAHIPVLSGMLGPLSGGLSALSGPVGIAVAAFLALAATNTDVQNALGEIGSVLGAIGSDIASACGPALQSLWESFQKIGDVAGGIVVAALQGIADVLGRLYDTGVVSSAIGGIANVLAAVADAAANFAQTAAPYITGAIDVIADAFSSAVDFIAPFIDWLTSAQGAGETFQNGLQVVVDWFTSTFAPVFDAVQPAIQMFSDAFATVGDLITGTVIPAFEMAWPAIQVVGQILLGIAGVIGGVVLAQLQMLANFVGTALGTAFTVASSVITGAMTAISGIIQAVIGVIQAIVGTFVGIFTGNWQMASTGAQNIMNGLSGALRGIMNGILGAITGVLNGIESAFSNILNGVASTVSSIFSGIANTIGNIMGNAKNTVSNGLNAIANFFRGLHIEFPKIKLPHFHISGSFSIAPPSVPHLDIEWYSKGAVLTQPTIFGMNGSNAMVGGEAGPEAVAPIDTLKGYIADAVSVDDTGTITLVEEVRALREDVRNMKLYMDGETVGGVIAPEIDKRLGEYKVVASR</sequence>
<evidence type="ECO:0000259" key="3">
    <source>
        <dbReference type="Pfam" id="PF20155"/>
    </source>
</evidence>
<dbReference type="NCBIfam" id="TIGR02675">
    <property type="entry name" value="tape_meas_nterm"/>
    <property type="match status" value="1"/>
</dbReference>
<comment type="caution">
    <text evidence="4">The sequence shown here is derived from an EMBL/GenBank/DDBJ whole genome shotgun (WGS) entry which is preliminary data.</text>
</comment>
<dbReference type="Gene3D" id="1.20.120.20">
    <property type="entry name" value="Apolipoprotein"/>
    <property type="match status" value="1"/>
</dbReference>
<keyword evidence="2" id="KW-0472">Membrane</keyword>
<reference evidence="4 5" key="1">
    <citation type="journal article" date="2015" name="Genome Announc.">
        <title>Expanding the biotechnology potential of lactobacilli through comparative genomics of 213 strains and associated genera.</title>
        <authorList>
            <person name="Sun Z."/>
            <person name="Harris H.M."/>
            <person name="McCann A."/>
            <person name="Guo C."/>
            <person name="Argimon S."/>
            <person name="Zhang W."/>
            <person name="Yang X."/>
            <person name="Jeffery I.B."/>
            <person name="Cooney J.C."/>
            <person name="Kagawa T.F."/>
            <person name="Liu W."/>
            <person name="Song Y."/>
            <person name="Salvetti E."/>
            <person name="Wrobel A."/>
            <person name="Rasinkangas P."/>
            <person name="Parkhill J."/>
            <person name="Rea M.C."/>
            <person name="O'Sullivan O."/>
            <person name="Ritari J."/>
            <person name="Douillard F.P."/>
            <person name="Paul Ross R."/>
            <person name="Yang R."/>
            <person name="Briner A.E."/>
            <person name="Felis G.E."/>
            <person name="de Vos W.M."/>
            <person name="Barrangou R."/>
            <person name="Klaenhammer T.R."/>
            <person name="Caufield P.W."/>
            <person name="Cui Y."/>
            <person name="Zhang H."/>
            <person name="O'Toole P.W."/>
        </authorList>
    </citation>
    <scope>NUCLEOTIDE SEQUENCE [LARGE SCALE GENOMIC DNA]</scope>
    <source>
        <strain evidence="4 5">DSM 7090</strain>
    </source>
</reference>
<dbReference type="PANTHER" id="PTHR37813">
    <property type="entry name" value="FELS-2 PROPHAGE PROTEIN"/>
    <property type="match status" value="1"/>
</dbReference>
<evidence type="ECO:0000256" key="2">
    <source>
        <dbReference type="SAM" id="Phobius"/>
    </source>
</evidence>
<keyword evidence="2" id="KW-1133">Transmembrane helix</keyword>
<feature type="transmembrane region" description="Helical" evidence="2">
    <location>
        <begin position="596"/>
        <end position="615"/>
    </location>
</feature>
<protein>
    <recommendedName>
        <fullName evidence="3">Tape measure protein N-terminal domain-containing protein</fullName>
    </recommendedName>
</protein>
<keyword evidence="2" id="KW-0812">Transmembrane</keyword>
<dbReference type="Pfam" id="PF20155">
    <property type="entry name" value="TMP_3"/>
    <property type="match status" value="1"/>
</dbReference>
<dbReference type="RefSeq" id="WP_003149810.1">
    <property type="nucleotide sequence ID" value="NZ_JQCP01000004.1"/>
</dbReference>
<dbReference type="PANTHER" id="PTHR37813:SF1">
    <property type="entry name" value="FELS-2 PROPHAGE PROTEIN"/>
    <property type="match status" value="1"/>
</dbReference>
<organism evidence="4 5">
    <name type="scientific">Lancefieldella rimae</name>
    <dbReference type="NCBI Taxonomy" id="1383"/>
    <lineage>
        <taxon>Bacteria</taxon>
        <taxon>Bacillati</taxon>
        <taxon>Actinomycetota</taxon>
        <taxon>Coriobacteriia</taxon>
        <taxon>Coriobacteriales</taxon>
        <taxon>Atopobiaceae</taxon>
        <taxon>Lancefieldella</taxon>
    </lineage>
</organism>
<feature type="transmembrane region" description="Helical" evidence="2">
    <location>
        <begin position="566"/>
        <end position="589"/>
    </location>
</feature>
<dbReference type="InterPro" id="IPR013491">
    <property type="entry name" value="Tape_meas_N"/>
</dbReference>
<evidence type="ECO:0000313" key="5">
    <source>
        <dbReference type="Proteomes" id="UP000051927"/>
    </source>
</evidence>
<evidence type="ECO:0000313" key="4">
    <source>
        <dbReference type="EMBL" id="KRO01529.1"/>
    </source>
</evidence>
<dbReference type="GeneID" id="84905290"/>
<dbReference type="Proteomes" id="UP000051927">
    <property type="component" value="Unassembled WGS sequence"/>
</dbReference>
<feature type="compositionally biased region" description="Polar residues" evidence="1">
    <location>
        <begin position="30"/>
        <end position="58"/>
    </location>
</feature>
<evidence type="ECO:0000256" key="1">
    <source>
        <dbReference type="SAM" id="MobiDB-lite"/>
    </source>
</evidence>
<gene>
    <name evidence="4" type="ORF">IV60_GL001400</name>
</gene>
<dbReference type="EMBL" id="JQCP01000004">
    <property type="protein sequence ID" value="KRO01529.1"/>
    <property type="molecule type" value="Genomic_DNA"/>
</dbReference>
<feature type="transmembrane region" description="Helical" evidence="2">
    <location>
        <begin position="621"/>
        <end position="644"/>
    </location>
</feature>
<name>A0ABR5PYF4_9ACTN</name>
<feature type="domain" description="Tape measure protein N-terminal" evidence="3">
    <location>
        <begin position="116"/>
        <end position="292"/>
    </location>
</feature>
<proteinExistence type="predicted"/>
<feature type="region of interest" description="Disordered" evidence="1">
    <location>
        <begin position="29"/>
        <end position="58"/>
    </location>
</feature>
<accession>A0ABR5PYF4</accession>